<dbReference type="RefSeq" id="WP_425454770.1">
    <property type="nucleotide sequence ID" value="NZ_RBKS01000001.1"/>
</dbReference>
<name>A0A495IIH0_9MICO</name>
<feature type="transmembrane region" description="Helical" evidence="5">
    <location>
        <begin position="168"/>
        <end position="193"/>
    </location>
</feature>
<feature type="domain" description="Major facilitator superfamily (MFS) profile" evidence="6">
    <location>
        <begin position="15"/>
        <end position="406"/>
    </location>
</feature>
<dbReference type="Proteomes" id="UP000280008">
    <property type="component" value="Unassembled WGS sequence"/>
</dbReference>
<keyword evidence="2 5" id="KW-0812">Transmembrane</keyword>
<dbReference type="Gene3D" id="1.20.1250.20">
    <property type="entry name" value="MFS general substrate transporter like domains"/>
    <property type="match status" value="2"/>
</dbReference>
<evidence type="ECO:0000313" key="7">
    <source>
        <dbReference type="EMBL" id="RKR75784.1"/>
    </source>
</evidence>
<feature type="transmembrane region" description="Helical" evidence="5">
    <location>
        <begin position="233"/>
        <end position="255"/>
    </location>
</feature>
<evidence type="ECO:0000256" key="1">
    <source>
        <dbReference type="ARBA" id="ARBA00004651"/>
    </source>
</evidence>
<feature type="transmembrane region" description="Helical" evidence="5">
    <location>
        <begin position="320"/>
        <end position="344"/>
    </location>
</feature>
<dbReference type="InterPro" id="IPR011701">
    <property type="entry name" value="MFS"/>
</dbReference>
<dbReference type="InterPro" id="IPR052952">
    <property type="entry name" value="MFS-Transporter"/>
</dbReference>
<dbReference type="EMBL" id="RBKS01000001">
    <property type="protein sequence ID" value="RKR75784.1"/>
    <property type="molecule type" value="Genomic_DNA"/>
</dbReference>
<feature type="transmembrane region" description="Helical" evidence="5">
    <location>
        <begin position="365"/>
        <end position="386"/>
    </location>
</feature>
<evidence type="ECO:0000256" key="2">
    <source>
        <dbReference type="ARBA" id="ARBA00022692"/>
    </source>
</evidence>
<evidence type="ECO:0000313" key="8">
    <source>
        <dbReference type="Proteomes" id="UP000280008"/>
    </source>
</evidence>
<evidence type="ECO:0000259" key="6">
    <source>
        <dbReference type="PROSITE" id="PS50850"/>
    </source>
</evidence>
<evidence type="ECO:0000256" key="4">
    <source>
        <dbReference type="ARBA" id="ARBA00023136"/>
    </source>
</evidence>
<keyword evidence="8" id="KW-1185">Reference proteome</keyword>
<accession>A0A495IIH0</accession>
<dbReference type="SUPFAM" id="SSF103473">
    <property type="entry name" value="MFS general substrate transporter"/>
    <property type="match status" value="1"/>
</dbReference>
<comment type="subcellular location">
    <subcellularLocation>
        <location evidence="1">Cell membrane</location>
        <topology evidence="1">Multi-pass membrane protein</topology>
    </subcellularLocation>
</comment>
<feature type="transmembrane region" description="Helical" evidence="5">
    <location>
        <begin position="107"/>
        <end position="131"/>
    </location>
</feature>
<organism evidence="7 8">
    <name type="scientific">Frondihabitans australicus</name>
    <dbReference type="NCBI Taxonomy" id="386892"/>
    <lineage>
        <taxon>Bacteria</taxon>
        <taxon>Bacillati</taxon>
        <taxon>Actinomycetota</taxon>
        <taxon>Actinomycetes</taxon>
        <taxon>Micrococcales</taxon>
        <taxon>Microbacteriaceae</taxon>
        <taxon>Frondihabitans</taxon>
    </lineage>
</organism>
<sequence>MTTATASPTETPTRAWGMLGLGVLAQASGTVLVSTPAFLIPLLHVDQGVPLARAGLLASAPTFGMVLMLVAWGAMADRWGERWVIALGLALTTVFAGLAMTTTHFGLLAALFVLGGASAASTNAASGRVVVGWFPKNRRGLAMGIRQISQPIGVTIAAIAIPPLASRFGIAGALALPVALNLVLAGLCALFIVNPPRPSAPHGERQAPGAGAASTPAHPNPYRRSWFLARIHAVSVLLVIPQFTLSTFGLVWLISGYGWSAGAAGAVIAGSQFVGAMGRIVIGSTSDRFDSRVGLLRLVAVAGAVCMGVLGLLADTPWSGAAAAAFIVATTISVADNGLAFTSVAEAAGTRWSGRALGIQNTGQFVAASAVGPGVGALIAAVGYPLSFALVALTPVLAIPLVPRRDVVDE</sequence>
<dbReference type="GO" id="GO:0022857">
    <property type="term" value="F:transmembrane transporter activity"/>
    <property type="evidence" value="ECO:0007669"/>
    <property type="project" value="InterPro"/>
</dbReference>
<feature type="transmembrane region" description="Helical" evidence="5">
    <location>
        <begin position="83"/>
        <end position="101"/>
    </location>
</feature>
<protein>
    <submittedName>
        <fullName evidence="7">Sugar phosphate permease</fullName>
    </submittedName>
</protein>
<reference evidence="7 8" key="1">
    <citation type="submission" date="2018-10" db="EMBL/GenBank/DDBJ databases">
        <title>Sequencing the genomes of 1000 actinobacteria strains.</title>
        <authorList>
            <person name="Klenk H.-P."/>
        </authorList>
    </citation>
    <scope>NUCLEOTIDE SEQUENCE [LARGE SCALE GENOMIC DNA]</scope>
    <source>
        <strain evidence="7 8">DSM 17894</strain>
    </source>
</reference>
<feature type="transmembrane region" description="Helical" evidence="5">
    <location>
        <begin position="21"/>
        <end position="43"/>
    </location>
</feature>
<keyword evidence="4 5" id="KW-0472">Membrane</keyword>
<evidence type="ECO:0000256" key="3">
    <source>
        <dbReference type="ARBA" id="ARBA00022989"/>
    </source>
</evidence>
<dbReference type="Pfam" id="PF07690">
    <property type="entry name" value="MFS_1"/>
    <property type="match status" value="1"/>
</dbReference>
<feature type="transmembrane region" description="Helical" evidence="5">
    <location>
        <begin position="294"/>
        <end position="314"/>
    </location>
</feature>
<dbReference type="PANTHER" id="PTHR23527">
    <property type="entry name" value="BLL3282 PROTEIN"/>
    <property type="match status" value="1"/>
</dbReference>
<gene>
    <name evidence="7" type="ORF">C8E83_2940</name>
</gene>
<dbReference type="PROSITE" id="PS50850">
    <property type="entry name" value="MFS"/>
    <property type="match status" value="1"/>
</dbReference>
<proteinExistence type="predicted"/>
<dbReference type="PANTHER" id="PTHR23527:SF1">
    <property type="entry name" value="BLL3282 PROTEIN"/>
    <property type="match status" value="1"/>
</dbReference>
<dbReference type="InterPro" id="IPR020846">
    <property type="entry name" value="MFS_dom"/>
</dbReference>
<dbReference type="InterPro" id="IPR036259">
    <property type="entry name" value="MFS_trans_sf"/>
</dbReference>
<dbReference type="AlphaFoldDB" id="A0A495IIH0"/>
<feature type="transmembrane region" description="Helical" evidence="5">
    <location>
        <begin position="55"/>
        <end position="76"/>
    </location>
</feature>
<feature type="transmembrane region" description="Helical" evidence="5">
    <location>
        <begin position="261"/>
        <end position="282"/>
    </location>
</feature>
<dbReference type="GO" id="GO:0005886">
    <property type="term" value="C:plasma membrane"/>
    <property type="evidence" value="ECO:0007669"/>
    <property type="project" value="UniProtKB-SubCell"/>
</dbReference>
<comment type="caution">
    <text evidence="7">The sequence shown here is derived from an EMBL/GenBank/DDBJ whole genome shotgun (WGS) entry which is preliminary data.</text>
</comment>
<feature type="transmembrane region" description="Helical" evidence="5">
    <location>
        <begin position="143"/>
        <end position="162"/>
    </location>
</feature>
<keyword evidence="3 5" id="KW-1133">Transmembrane helix</keyword>
<evidence type="ECO:0000256" key="5">
    <source>
        <dbReference type="SAM" id="Phobius"/>
    </source>
</evidence>